<reference evidence="5 6" key="1">
    <citation type="submission" date="2019-07" db="EMBL/GenBank/DDBJ databases">
        <title>Genome sequencing of lignin-degrading bacterial isolates.</title>
        <authorList>
            <person name="Gladden J."/>
        </authorList>
    </citation>
    <scope>NUCLEOTIDE SEQUENCE [LARGE SCALE GENOMIC DNA]</scope>
    <source>
        <strain evidence="5 6">J11</strain>
    </source>
</reference>
<dbReference type="GO" id="GO:0007165">
    <property type="term" value="P:signal transduction"/>
    <property type="evidence" value="ECO:0007669"/>
    <property type="project" value="TreeGrafter"/>
</dbReference>
<evidence type="ECO:0000256" key="2">
    <source>
        <dbReference type="ARBA" id="ARBA00022801"/>
    </source>
</evidence>
<dbReference type="GO" id="GO:0004175">
    <property type="term" value="F:endopeptidase activity"/>
    <property type="evidence" value="ECO:0007669"/>
    <property type="project" value="TreeGrafter"/>
</dbReference>
<dbReference type="Gene3D" id="3.90.226.10">
    <property type="entry name" value="2-enoyl-CoA Hydratase, Chain A, domain 1"/>
    <property type="match status" value="1"/>
</dbReference>
<keyword evidence="6" id="KW-1185">Reference proteome</keyword>
<evidence type="ECO:0000259" key="4">
    <source>
        <dbReference type="SMART" id="SM00245"/>
    </source>
</evidence>
<dbReference type="PANTHER" id="PTHR32060:SF30">
    <property type="entry name" value="CARBOXY-TERMINAL PROCESSING PROTEASE CTPA"/>
    <property type="match status" value="1"/>
</dbReference>
<dbReference type="GO" id="GO:0030288">
    <property type="term" value="C:outer membrane-bounded periplasmic space"/>
    <property type="evidence" value="ECO:0007669"/>
    <property type="project" value="TreeGrafter"/>
</dbReference>
<dbReference type="Pfam" id="PF03572">
    <property type="entry name" value="Peptidase_S41"/>
    <property type="match status" value="1"/>
</dbReference>
<organism evidence="5 6">
    <name type="scientific">Cupriavidus gilardii J11</name>
    <dbReference type="NCBI Taxonomy" id="936133"/>
    <lineage>
        <taxon>Bacteria</taxon>
        <taxon>Pseudomonadati</taxon>
        <taxon>Pseudomonadota</taxon>
        <taxon>Betaproteobacteria</taxon>
        <taxon>Burkholderiales</taxon>
        <taxon>Burkholderiaceae</taxon>
        <taxon>Cupriavidus</taxon>
    </lineage>
</organism>
<dbReference type="InterPro" id="IPR004447">
    <property type="entry name" value="Peptidase_S41A"/>
</dbReference>
<keyword evidence="1 5" id="KW-0645">Protease</keyword>
<evidence type="ECO:0000313" key="6">
    <source>
        <dbReference type="Proteomes" id="UP000318141"/>
    </source>
</evidence>
<dbReference type="GO" id="GO:0006508">
    <property type="term" value="P:proteolysis"/>
    <property type="evidence" value="ECO:0007669"/>
    <property type="project" value="UniProtKB-KW"/>
</dbReference>
<sequence>MAAGDIAVLRVPEFGATTVGAVAGQLADQWQRRPFKGLVIDLRHNAGGALESSVGVASLFLPENAMVVETEGRLASVNNVYLADARRYAGNGAPPAELPPEMRTLPMVVMIDGGTASGAEIVAAALRDNRRARLVGQRSFGRATIQSVQPVGRQFYVKFTAARWFPPSRGTVDKVGLAPDVATRDGDTEGGMNAALAEVRRMMR</sequence>
<dbReference type="CDD" id="cd07560">
    <property type="entry name" value="Peptidase_S41_CPP"/>
    <property type="match status" value="1"/>
</dbReference>
<dbReference type="OrthoDB" id="9812068at2"/>
<dbReference type="PANTHER" id="PTHR32060">
    <property type="entry name" value="TAIL-SPECIFIC PROTEASE"/>
    <property type="match status" value="1"/>
</dbReference>
<name>A0A562B118_9BURK</name>
<evidence type="ECO:0000256" key="3">
    <source>
        <dbReference type="ARBA" id="ARBA00022825"/>
    </source>
</evidence>
<accession>A0A562B118</accession>
<dbReference type="EMBL" id="VLJN01000066">
    <property type="protein sequence ID" value="TWG78932.1"/>
    <property type="molecule type" value="Genomic_DNA"/>
</dbReference>
<dbReference type="GO" id="GO:0008236">
    <property type="term" value="F:serine-type peptidase activity"/>
    <property type="evidence" value="ECO:0007669"/>
    <property type="project" value="UniProtKB-KW"/>
</dbReference>
<keyword evidence="2" id="KW-0378">Hydrolase</keyword>
<dbReference type="InterPro" id="IPR005151">
    <property type="entry name" value="Tail-specific_protease"/>
</dbReference>
<dbReference type="SMART" id="SM00245">
    <property type="entry name" value="TSPc"/>
    <property type="match status" value="1"/>
</dbReference>
<feature type="domain" description="Tail specific protease" evidence="4">
    <location>
        <begin position="3"/>
        <end position="184"/>
    </location>
</feature>
<evidence type="ECO:0000256" key="1">
    <source>
        <dbReference type="ARBA" id="ARBA00022670"/>
    </source>
</evidence>
<keyword evidence="3" id="KW-0720">Serine protease</keyword>
<dbReference type="Gene3D" id="3.30.750.44">
    <property type="match status" value="1"/>
</dbReference>
<dbReference type="Proteomes" id="UP000318141">
    <property type="component" value="Unassembled WGS sequence"/>
</dbReference>
<gene>
    <name evidence="5" type="ORF">L602_000800000010</name>
</gene>
<dbReference type="AlphaFoldDB" id="A0A562B118"/>
<evidence type="ECO:0000313" key="5">
    <source>
        <dbReference type="EMBL" id="TWG78932.1"/>
    </source>
</evidence>
<proteinExistence type="predicted"/>
<comment type="caution">
    <text evidence="5">The sequence shown here is derived from an EMBL/GenBank/DDBJ whole genome shotgun (WGS) entry which is preliminary data.</text>
</comment>
<dbReference type="SUPFAM" id="SSF52096">
    <property type="entry name" value="ClpP/crotonase"/>
    <property type="match status" value="1"/>
</dbReference>
<protein>
    <submittedName>
        <fullName evidence="5">Carboxyl-terminal processing protease</fullName>
    </submittedName>
</protein>
<dbReference type="InterPro" id="IPR029045">
    <property type="entry name" value="ClpP/crotonase-like_dom_sf"/>
</dbReference>